<dbReference type="InterPro" id="IPR027417">
    <property type="entry name" value="P-loop_NTPase"/>
</dbReference>
<keyword evidence="3" id="KW-0235">DNA replication</keyword>
<dbReference type="GO" id="GO:0006261">
    <property type="term" value="P:DNA-templated DNA replication"/>
    <property type="evidence" value="ECO:0007669"/>
    <property type="project" value="TreeGrafter"/>
</dbReference>
<keyword evidence="6" id="KW-1185">Reference proteome</keyword>
<dbReference type="EMBL" id="QPGR01000016">
    <property type="protein sequence ID" value="TBR79402.1"/>
    <property type="molecule type" value="Genomic_DNA"/>
</dbReference>
<sequence>MYKKDLQLLLNTANFPNFFFLYGADNFQIEFFSELIKEKYPNDEILKIYFEEYNFSKCSDFLSLNSLFSEKKLLEIKCNKKPNTKELKFLIELCKNNTDNFFLLEFYDESSRQNELEKIFENNFVRFFKIANPKEGMELLSMKAKKLNIDITSNALYTLLQSFDENLYLAASELNKFENLKVDEQTIQTYCYALNTGNLDDFFEKLVKKQDIKKDLENILENFNEMAFINSLNNNFYKLFKILIYTKIYGKIDFKELFGFTPPLKVGQNLSSLAFSIKLKQYKEIFNLLLNTEYELKTNSKLAKKEFLISNILKLVKILKTT</sequence>
<dbReference type="RefSeq" id="WP_131163158.1">
    <property type="nucleotide sequence ID" value="NZ_QPGQ01000007.1"/>
</dbReference>
<dbReference type="GO" id="GO:0009360">
    <property type="term" value="C:DNA polymerase III complex"/>
    <property type="evidence" value="ECO:0007669"/>
    <property type="project" value="TreeGrafter"/>
</dbReference>
<keyword evidence="1" id="KW-0808">Transferase</keyword>
<proteinExistence type="predicted"/>
<dbReference type="PANTHER" id="PTHR34388">
    <property type="entry name" value="DNA POLYMERASE III SUBUNIT DELTA"/>
    <property type="match status" value="1"/>
</dbReference>
<dbReference type="InterPro" id="IPR005790">
    <property type="entry name" value="DNA_polIII_delta"/>
</dbReference>
<evidence type="ECO:0000256" key="1">
    <source>
        <dbReference type="ARBA" id="ARBA00022679"/>
    </source>
</evidence>
<evidence type="ECO:0000256" key="3">
    <source>
        <dbReference type="ARBA" id="ARBA00022705"/>
    </source>
</evidence>
<dbReference type="GO" id="GO:0003677">
    <property type="term" value="F:DNA binding"/>
    <property type="evidence" value="ECO:0007669"/>
    <property type="project" value="InterPro"/>
</dbReference>
<evidence type="ECO:0000256" key="2">
    <source>
        <dbReference type="ARBA" id="ARBA00022695"/>
    </source>
</evidence>
<dbReference type="Gene3D" id="3.40.50.300">
    <property type="entry name" value="P-loop containing nucleotide triphosphate hydrolases"/>
    <property type="match status" value="1"/>
</dbReference>
<evidence type="ECO:0000313" key="5">
    <source>
        <dbReference type="EMBL" id="TBR79402.1"/>
    </source>
</evidence>
<gene>
    <name evidence="5" type="ORF">DU473_07325</name>
</gene>
<name>A0A4Q9JSU5_9BACT</name>
<organism evidence="5 6">
    <name type="scientific">Campylobacter novaezeelandiae</name>
    <dbReference type="NCBI Taxonomy" id="2267891"/>
    <lineage>
        <taxon>Bacteria</taxon>
        <taxon>Pseudomonadati</taxon>
        <taxon>Campylobacterota</taxon>
        <taxon>Epsilonproteobacteria</taxon>
        <taxon>Campylobacterales</taxon>
        <taxon>Campylobacteraceae</taxon>
        <taxon>Campylobacter</taxon>
    </lineage>
</organism>
<protein>
    <recommendedName>
        <fullName evidence="7">DNA polymerase III subunit delta</fullName>
    </recommendedName>
</protein>
<reference evidence="5 6" key="1">
    <citation type="submission" date="2018-07" db="EMBL/GenBank/DDBJ databases">
        <title>Campylobacter zealandensis sp. nov., isolated from birds and water in New Zealand.</title>
        <authorList>
            <person name="Wilkinson D.A."/>
            <person name="Biggs P.J."/>
            <person name="French N.P."/>
            <person name="Midwinter A.C."/>
        </authorList>
    </citation>
    <scope>NUCLEOTIDE SEQUENCE [LARGE SCALE GENOMIC DNA]</scope>
    <source>
        <strain evidence="5 6">B423b</strain>
    </source>
</reference>
<evidence type="ECO:0008006" key="7">
    <source>
        <dbReference type="Google" id="ProtNLM"/>
    </source>
</evidence>
<accession>A0A4Q9JSU5</accession>
<keyword evidence="2" id="KW-0548">Nucleotidyltransferase</keyword>
<comment type="caution">
    <text evidence="5">The sequence shown here is derived from an EMBL/GenBank/DDBJ whole genome shotgun (WGS) entry which is preliminary data.</text>
</comment>
<dbReference type="PANTHER" id="PTHR34388:SF1">
    <property type="entry name" value="DNA POLYMERASE III SUBUNIT DELTA"/>
    <property type="match status" value="1"/>
</dbReference>
<dbReference type="AlphaFoldDB" id="A0A4Q9JSU5"/>
<dbReference type="OrthoDB" id="5329738at2"/>
<evidence type="ECO:0000313" key="6">
    <source>
        <dbReference type="Proteomes" id="UP000292583"/>
    </source>
</evidence>
<dbReference type="Proteomes" id="UP000292583">
    <property type="component" value="Unassembled WGS sequence"/>
</dbReference>
<evidence type="ECO:0000256" key="4">
    <source>
        <dbReference type="ARBA" id="ARBA00022932"/>
    </source>
</evidence>
<dbReference type="SUPFAM" id="SSF52540">
    <property type="entry name" value="P-loop containing nucleoside triphosphate hydrolases"/>
    <property type="match status" value="1"/>
</dbReference>
<keyword evidence="4" id="KW-0239">DNA-directed DNA polymerase</keyword>
<dbReference type="GO" id="GO:0003887">
    <property type="term" value="F:DNA-directed DNA polymerase activity"/>
    <property type="evidence" value="ECO:0007669"/>
    <property type="project" value="UniProtKB-KW"/>
</dbReference>